<keyword evidence="12" id="KW-1185">Reference proteome</keyword>
<gene>
    <name evidence="11" type="ordered locus">Deba_2317</name>
</gene>
<dbReference type="PANTHER" id="PTHR30065:SF1">
    <property type="entry name" value="SURFACE PRESENTATION OF ANTIGENS PROTEIN SPAR"/>
    <property type="match status" value="1"/>
</dbReference>
<dbReference type="EMBL" id="CP002085">
    <property type="protein sequence ID" value="ADK85679.1"/>
    <property type="molecule type" value="Genomic_DNA"/>
</dbReference>
<dbReference type="HOGENOM" id="CLU_063626_2_2_7"/>
<evidence type="ECO:0000256" key="10">
    <source>
        <dbReference type="RuleBase" id="RU362071"/>
    </source>
</evidence>
<protein>
    <recommendedName>
        <fullName evidence="3 9">Flagellar biosynthetic protein FliR</fullName>
    </recommendedName>
</protein>
<feature type="transmembrane region" description="Helical" evidence="10">
    <location>
        <begin position="224"/>
        <end position="244"/>
    </location>
</feature>
<feature type="transmembrane region" description="Helical" evidence="10">
    <location>
        <begin position="12"/>
        <end position="31"/>
    </location>
</feature>
<keyword evidence="11" id="KW-0969">Cilium</keyword>
<keyword evidence="11" id="KW-0966">Cell projection</keyword>
<keyword evidence="7 10" id="KW-0472">Membrane</keyword>
<dbReference type="NCBIfam" id="TIGR01400">
    <property type="entry name" value="fliR"/>
    <property type="match status" value="1"/>
</dbReference>
<dbReference type="KEGG" id="dbr:Deba_2317"/>
<name>E1QJD6_DESB2</name>
<dbReference type="Pfam" id="PF01311">
    <property type="entry name" value="Bac_export_1"/>
    <property type="match status" value="1"/>
</dbReference>
<dbReference type="Proteomes" id="UP000009047">
    <property type="component" value="Chromosome"/>
</dbReference>
<dbReference type="GO" id="GO:0006605">
    <property type="term" value="P:protein targeting"/>
    <property type="evidence" value="ECO:0007669"/>
    <property type="project" value="UniProtKB-UniRule"/>
</dbReference>
<evidence type="ECO:0000256" key="6">
    <source>
        <dbReference type="ARBA" id="ARBA00022989"/>
    </source>
</evidence>
<dbReference type="InterPro" id="IPR002010">
    <property type="entry name" value="T3SS_IM_R"/>
</dbReference>
<evidence type="ECO:0000256" key="8">
    <source>
        <dbReference type="ARBA" id="ARBA00023143"/>
    </source>
</evidence>
<comment type="subcellular location">
    <subcellularLocation>
        <location evidence="10">Cell membrane</location>
        <topology evidence="10">Multi-pass membrane protein</topology>
    </subcellularLocation>
    <subcellularLocation>
        <location evidence="10">Bacterial flagellum basal body</location>
    </subcellularLocation>
</comment>
<dbReference type="GO" id="GO:0005886">
    <property type="term" value="C:plasma membrane"/>
    <property type="evidence" value="ECO:0007669"/>
    <property type="project" value="UniProtKB-SubCell"/>
</dbReference>
<evidence type="ECO:0000256" key="1">
    <source>
        <dbReference type="ARBA" id="ARBA00002578"/>
    </source>
</evidence>
<evidence type="ECO:0000256" key="3">
    <source>
        <dbReference type="ARBA" id="ARBA00021717"/>
    </source>
</evidence>
<keyword evidence="11" id="KW-0282">Flagellum</keyword>
<dbReference type="OrthoDB" id="9797790at2"/>
<evidence type="ECO:0000256" key="9">
    <source>
        <dbReference type="NCBIfam" id="TIGR01400"/>
    </source>
</evidence>
<feature type="transmembrane region" description="Helical" evidence="10">
    <location>
        <begin position="182"/>
        <end position="204"/>
    </location>
</feature>
<dbReference type="RefSeq" id="WP_013259118.1">
    <property type="nucleotide sequence ID" value="NC_014365.1"/>
</dbReference>
<organism evidence="11 12">
    <name type="scientific">Desulfarculus baarsii (strain ATCC 33931 / DSM 2075 / LMG 7858 / VKM B-1802 / 2st14)</name>
    <dbReference type="NCBI Taxonomy" id="644282"/>
    <lineage>
        <taxon>Bacteria</taxon>
        <taxon>Pseudomonadati</taxon>
        <taxon>Thermodesulfobacteriota</taxon>
        <taxon>Desulfarculia</taxon>
        <taxon>Desulfarculales</taxon>
        <taxon>Desulfarculaceae</taxon>
        <taxon>Desulfarculus</taxon>
    </lineage>
</organism>
<comment type="similarity">
    <text evidence="2 10">Belongs to the FliR/MopE/SpaR family.</text>
</comment>
<evidence type="ECO:0000256" key="4">
    <source>
        <dbReference type="ARBA" id="ARBA00022475"/>
    </source>
</evidence>
<evidence type="ECO:0000313" key="12">
    <source>
        <dbReference type="Proteomes" id="UP000009047"/>
    </source>
</evidence>
<dbReference type="GO" id="GO:0009425">
    <property type="term" value="C:bacterial-type flagellum basal body"/>
    <property type="evidence" value="ECO:0007669"/>
    <property type="project" value="UniProtKB-SubCell"/>
</dbReference>
<dbReference type="PANTHER" id="PTHR30065">
    <property type="entry name" value="FLAGELLAR BIOSYNTHETIC PROTEIN FLIR"/>
    <property type="match status" value="1"/>
</dbReference>
<comment type="function">
    <text evidence="1 10">Role in flagellar biosynthesis.</text>
</comment>
<dbReference type="GO" id="GO:0044780">
    <property type="term" value="P:bacterial-type flagellum assembly"/>
    <property type="evidence" value="ECO:0007669"/>
    <property type="project" value="UniProtKB-UniRule"/>
</dbReference>
<reference evidence="11 12" key="1">
    <citation type="journal article" date="2010" name="Stand. Genomic Sci.">
        <title>Complete genome sequence of Desulfarculus baarsii type strain (2st14).</title>
        <authorList>
            <person name="Sun H."/>
            <person name="Spring S."/>
            <person name="Lapidus A."/>
            <person name="Davenport K."/>
            <person name="Del Rio T.G."/>
            <person name="Tice H."/>
            <person name="Nolan M."/>
            <person name="Copeland A."/>
            <person name="Cheng J.F."/>
            <person name="Lucas S."/>
            <person name="Tapia R."/>
            <person name="Goodwin L."/>
            <person name="Pitluck S."/>
            <person name="Ivanova N."/>
            <person name="Pagani I."/>
            <person name="Mavromatis K."/>
            <person name="Ovchinnikova G."/>
            <person name="Pati A."/>
            <person name="Chen A."/>
            <person name="Palaniappan K."/>
            <person name="Hauser L."/>
            <person name="Chang Y.J."/>
            <person name="Jeffries C.D."/>
            <person name="Detter J.C."/>
            <person name="Han C."/>
            <person name="Rohde M."/>
            <person name="Brambilla E."/>
            <person name="Goker M."/>
            <person name="Woyke T."/>
            <person name="Bristow J."/>
            <person name="Eisen J.A."/>
            <person name="Markowitz V."/>
            <person name="Hugenholtz P."/>
            <person name="Kyrpides N.C."/>
            <person name="Klenk H.P."/>
            <person name="Land M."/>
        </authorList>
    </citation>
    <scope>NUCLEOTIDE SEQUENCE [LARGE SCALE GENOMIC DNA]</scope>
    <source>
        <strain evidence="12">ATCC 33931 / DSM 2075 / LMG 7858 / VKM B-1802 / 2st14</strain>
    </source>
</reference>
<dbReference type="InterPro" id="IPR006303">
    <property type="entry name" value="FliR"/>
</dbReference>
<sequence length="258" mass="27599">MFFSDATYQQWMHFLLILTRCSALVALLPFFGSANIPDTVKAGLSMALAVFLHPIVKIDPALFPTGLDSFLILAFGELMIGAILGFAVRLLFSAVQIMGHLAGFQMGFSVANVLDPMGGEQVSVIGQFCYVIAILVFFAVGGHHWFFSAAAESFAIVPPGQFAFSRILFDQLTTMTADMFELALKLGAPVIGVLLAADVAMGVLAKTVPQMNILIVGMPLKIGVGLFFLALTMGFMIVTMGASFRDLGPVLGSFLKAM</sequence>
<dbReference type="STRING" id="644282.Deba_2317"/>
<dbReference type="eggNOG" id="COG1684">
    <property type="taxonomic scope" value="Bacteria"/>
</dbReference>
<keyword evidence="5 10" id="KW-0812">Transmembrane</keyword>
<evidence type="ECO:0000256" key="2">
    <source>
        <dbReference type="ARBA" id="ARBA00009772"/>
    </source>
</evidence>
<keyword evidence="4 10" id="KW-1003">Cell membrane</keyword>
<keyword evidence="8 10" id="KW-0975">Bacterial flagellum</keyword>
<feature type="transmembrane region" description="Helical" evidence="10">
    <location>
        <begin position="69"/>
        <end position="92"/>
    </location>
</feature>
<evidence type="ECO:0000313" key="11">
    <source>
        <dbReference type="EMBL" id="ADK85679.1"/>
    </source>
</evidence>
<accession>E1QJD6</accession>
<feature type="transmembrane region" description="Helical" evidence="10">
    <location>
        <begin position="128"/>
        <end position="147"/>
    </location>
</feature>
<dbReference type="AlphaFoldDB" id="E1QJD6"/>
<dbReference type="PRINTS" id="PR00953">
    <property type="entry name" value="TYPE3IMRPROT"/>
</dbReference>
<keyword evidence="6 10" id="KW-1133">Transmembrane helix</keyword>
<feature type="transmembrane region" description="Helical" evidence="10">
    <location>
        <begin position="43"/>
        <end position="63"/>
    </location>
</feature>
<evidence type="ECO:0000256" key="7">
    <source>
        <dbReference type="ARBA" id="ARBA00023136"/>
    </source>
</evidence>
<evidence type="ECO:0000256" key="5">
    <source>
        <dbReference type="ARBA" id="ARBA00022692"/>
    </source>
</evidence>
<proteinExistence type="inferred from homology"/>